<dbReference type="Pfam" id="PF00112">
    <property type="entry name" value="Peptidase_C1"/>
    <property type="match status" value="1"/>
</dbReference>
<gene>
    <name evidence="2" type="ORF">DHA2_153475</name>
</gene>
<dbReference type="Proteomes" id="UP000018320">
    <property type="component" value="Unassembled WGS sequence"/>
</dbReference>
<comment type="caution">
    <text evidence="2">The sequence shown here is derived from an EMBL/GenBank/DDBJ whole genome shotgun (WGS) entry which is preliminary data.</text>
</comment>
<reference evidence="3" key="1">
    <citation type="submission" date="2012-02" db="EMBL/GenBank/DDBJ databases">
        <title>Genome sequencing of Giardia lamblia Genotypes A2 and B isolates (DH and GS) and comparative analysis with the genomes of Genotypes A1 and E (WB and Pig).</title>
        <authorList>
            <person name="Adam R."/>
            <person name="Dahlstrom E."/>
            <person name="Martens C."/>
            <person name="Bruno D."/>
            <person name="Barbian K."/>
            <person name="Porcella S.F."/>
            <person name="Nash T."/>
        </authorList>
    </citation>
    <scope>NUCLEOTIDE SEQUENCE</scope>
    <source>
        <strain evidence="3">DH</strain>
    </source>
</reference>
<dbReference type="VEuPathDB" id="GiardiaDB:DHA2_153475"/>
<dbReference type="VEuPathDB" id="GiardiaDB:GL50581_3635"/>
<feature type="domain" description="Peptidase C1A papain C-terminal" evidence="1">
    <location>
        <begin position="2"/>
        <end position="35"/>
    </location>
</feature>
<dbReference type="GO" id="GO:0008234">
    <property type="term" value="F:cysteine-type peptidase activity"/>
    <property type="evidence" value="ECO:0007669"/>
    <property type="project" value="InterPro"/>
</dbReference>
<sequence length="44" mass="5103">VDYWIARNSRGEEWGENGYFKIIRGSNECGIESHSQGFYFIASK</sequence>
<keyword evidence="2" id="KW-0378">Hydrolase</keyword>
<accession>V6TG55</accession>
<dbReference type="InterPro" id="IPR000668">
    <property type="entry name" value="Peptidase_C1A_C"/>
</dbReference>
<evidence type="ECO:0000259" key="1">
    <source>
        <dbReference type="Pfam" id="PF00112"/>
    </source>
</evidence>
<keyword evidence="2" id="KW-0645">Protease</keyword>
<feature type="non-terminal residue" evidence="2">
    <location>
        <position position="1"/>
    </location>
</feature>
<proteinExistence type="predicted"/>
<dbReference type="Gene3D" id="2.40.50.170">
    <property type="entry name" value="Cysteine proteinases. Chain C"/>
    <property type="match status" value="1"/>
</dbReference>
<protein>
    <submittedName>
        <fullName evidence="2">Cysteine protease</fullName>
    </submittedName>
</protein>
<dbReference type="VEuPathDB" id="GiardiaDB:QR46_2488"/>
<organism evidence="2 3">
    <name type="scientific">Giardia intestinalis</name>
    <name type="common">Giardia lamblia</name>
    <dbReference type="NCBI Taxonomy" id="5741"/>
    <lineage>
        <taxon>Eukaryota</taxon>
        <taxon>Metamonada</taxon>
        <taxon>Diplomonadida</taxon>
        <taxon>Hexamitidae</taxon>
        <taxon>Giardiinae</taxon>
        <taxon>Giardia</taxon>
    </lineage>
</organism>
<evidence type="ECO:0000313" key="2">
    <source>
        <dbReference type="EMBL" id="ESU35920.1"/>
    </source>
</evidence>
<dbReference type="GO" id="GO:0006508">
    <property type="term" value="P:proteolysis"/>
    <property type="evidence" value="ECO:0007669"/>
    <property type="project" value="UniProtKB-KW"/>
</dbReference>
<dbReference type="EMBL" id="AHGT01000063">
    <property type="protein sequence ID" value="ESU35920.1"/>
    <property type="molecule type" value="Genomic_DNA"/>
</dbReference>
<dbReference type="SUPFAM" id="SSF54001">
    <property type="entry name" value="Cysteine proteinases"/>
    <property type="match status" value="1"/>
</dbReference>
<name>V6TG55_GIAIN</name>
<dbReference type="InterPro" id="IPR038765">
    <property type="entry name" value="Papain-like_cys_pep_sf"/>
</dbReference>
<evidence type="ECO:0000313" key="3">
    <source>
        <dbReference type="Proteomes" id="UP000018320"/>
    </source>
</evidence>
<dbReference type="AlphaFoldDB" id="V6TG55"/>
<reference evidence="2 3" key="2">
    <citation type="journal article" date="2013" name="Genome Biol. Evol.">
        <title>Genome sequencing of Giardia lamblia genotypes A2 and B isolates (DH and GS) and comparative analysis with the genomes of genotypes A1 and E (WB and Pig).</title>
        <authorList>
            <person name="Adam R.D."/>
            <person name="Dahlstrom E.W."/>
            <person name="Martens C.A."/>
            <person name="Bruno D.P."/>
            <person name="Barbian K.D."/>
            <person name="Ricklefs S.M."/>
            <person name="Hernandez M.M."/>
            <person name="Narla N.P."/>
            <person name="Patel R.B."/>
            <person name="Porcella S.F."/>
            <person name="Nash T.E."/>
        </authorList>
    </citation>
    <scope>NUCLEOTIDE SEQUENCE [LARGE SCALE GENOMIC DNA]</scope>
    <source>
        <strain evidence="2 3">DH</strain>
    </source>
</reference>